<proteinExistence type="predicted"/>
<accession>A0A238J164</accession>
<reference evidence="2 3" key="1">
    <citation type="submission" date="2017-05" db="EMBL/GenBank/DDBJ databases">
        <authorList>
            <person name="Song R."/>
            <person name="Chenine A.L."/>
            <person name="Ruprecht R.M."/>
        </authorList>
    </citation>
    <scope>NUCLEOTIDE SEQUENCE [LARGE SCALE GENOMIC DNA]</scope>
    <source>
        <strain evidence="2 3">CECT 8489</strain>
    </source>
</reference>
<evidence type="ECO:0000313" key="2">
    <source>
        <dbReference type="EMBL" id="SMX24448.1"/>
    </source>
</evidence>
<dbReference type="OrthoDB" id="7822025at2"/>
<evidence type="ECO:0000313" key="3">
    <source>
        <dbReference type="Proteomes" id="UP000201838"/>
    </source>
</evidence>
<name>A0A238J164_9RHOB</name>
<dbReference type="EMBL" id="FXXQ01000008">
    <property type="protein sequence ID" value="SMX24448.1"/>
    <property type="molecule type" value="Genomic_DNA"/>
</dbReference>
<feature type="chain" id="PRO_5013234996" description="Right handed beta helix domain-containing protein" evidence="1">
    <location>
        <begin position="26"/>
        <end position="473"/>
    </location>
</feature>
<organism evidence="2 3">
    <name type="scientific">Boseongicola aestuarii</name>
    <dbReference type="NCBI Taxonomy" id="1470561"/>
    <lineage>
        <taxon>Bacteria</taxon>
        <taxon>Pseudomonadati</taxon>
        <taxon>Pseudomonadota</taxon>
        <taxon>Alphaproteobacteria</taxon>
        <taxon>Rhodobacterales</taxon>
        <taxon>Paracoccaceae</taxon>
        <taxon>Boseongicola</taxon>
    </lineage>
</organism>
<dbReference type="SMART" id="SM00710">
    <property type="entry name" value="PbH1"/>
    <property type="match status" value="6"/>
</dbReference>
<dbReference type="InterPro" id="IPR011050">
    <property type="entry name" value="Pectin_lyase_fold/virulence"/>
</dbReference>
<protein>
    <recommendedName>
        <fullName evidence="4">Right handed beta helix domain-containing protein</fullName>
    </recommendedName>
</protein>
<evidence type="ECO:0008006" key="4">
    <source>
        <dbReference type="Google" id="ProtNLM"/>
    </source>
</evidence>
<dbReference type="Proteomes" id="UP000201838">
    <property type="component" value="Unassembled WGS sequence"/>
</dbReference>
<keyword evidence="1" id="KW-0732">Signal</keyword>
<dbReference type="SUPFAM" id="SSF51126">
    <property type="entry name" value="Pectin lyase-like"/>
    <property type="match status" value="1"/>
</dbReference>
<evidence type="ECO:0000256" key="1">
    <source>
        <dbReference type="SAM" id="SignalP"/>
    </source>
</evidence>
<dbReference type="InterPro" id="IPR006626">
    <property type="entry name" value="PbH1"/>
</dbReference>
<gene>
    <name evidence="2" type="ORF">BOA8489_02573</name>
</gene>
<feature type="signal peptide" evidence="1">
    <location>
        <begin position="1"/>
        <end position="25"/>
    </location>
</feature>
<keyword evidence="3" id="KW-1185">Reference proteome</keyword>
<dbReference type="RefSeq" id="WP_093974400.1">
    <property type="nucleotide sequence ID" value="NZ_FXXQ01000008.1"/>
</dbReference>
<sequence>MRVLKSHLKTSVAALCVVLPCAAFAEAPILVTSGADAGADSLRAALATAAASGAPSTIVLAPGTHIDLASGLTYGGTDALAIRGNGARITSLANITLLTASEGADLTLTGLTLQGPGGFDINNRGDIDQTAGKGIFVDVRDDQSGVVTLRLSDVTVANVAGHGVHISDCSLADDCGSGGGGAGEGSPASISVVFSDVTIDGVGQGRFDADGLRVDERSAGSIHLVATGSTFMGVGADGAELDEGQDGDVIVMVTDTLFIRNGDYCDPAILSAFMPAEPEGEFEQGKMTEAEIPGPITSSPDDRCFEREVDLHEDGSVEEYEFANDVDDGFDIDEAGAGSILATVTRATISDNFDEGLDFDEEGAVSIELAIFDSTARGNTDDAIKNSEEGPGHAIGIVANVSVTNNGGVGVVFEEEGEGDTHVVSLGGITMGNDDGDTGFEVVQDDDGFGTFKIMGTTIADGTDTDGVVMADG</sequence>
<dbReference type="AlphaFoldDB" id="A0A238J164"/>